<protein>
    <recommendedName>
        <fullName evidence="4">Lipoprotein</fullName>
    </recommendedName>
</protein>
<proteinExistence type="predicted"/>
<reference evidence="2 3" key="1">
    <citation type="journal article" date="2017" name="Genome Announc.">
        <title>Draft Genome Sequence of Romboutsia maritimum sp. nov. Strain CCRI-22766(T), Isolated from Coastal Estuarine Mud.</title>
        <authorList>
            <person name="Maheux A.F."/>
            <person name="Boudreau D.K."/>
            <person name="Berube E."/>
            <person name="Boissinot M."/>
            <person name="Raymond F."/>
            <person name="Brodeur S."/>
            <person name="Corbeil J."/>
            <person name="Brightwell G."/>
            <person name="Broda D."/>
            <person name="Omar R.F."/>
            <person name="Bergeron M.G."/>
        </authorList>
    </citation>
    <scope>NUCLEOTIDE SEQUENCE [LARGE SCALE GENOMIC DNA]</scope>
    <source>
        <strain evidence="2 3">CCRI-22766</strain>
    </source>
</reference>
<evidence type="ECO:0008006" key="4">
    <source>
        <dbReference type="Google" id="ProtNLM"/>
    </source>
</evidence>
<accession>A0A371IW53</accession>
<dbReference type="OrthoDB" id="1752716at2"/>
<gene>
    <name evidence="2" type="ORF">CHF27_000485</name>
</gene>
<evidence type="ECO:0000256" key="1">
    <source>
        <dbReference type="SAM" id="SignalP"/>
    </source>
</evidence>
<comment type="caution">
    <text evidence="2">The sequence shown here is derived from an EMBL/GenBank/DDBJ whole genome shotgun (WGS) entry which is preliminary data.</text>
</comment>
<name>A0A371IW53_9FIRM</name>
<dbReference type="AlphaFoldDB" id="A0A371IW53"/>
<feature type="chain" id="PRO_5038764015" description="Lipoprotein" evidence="1">
    <location>
        <begin position="20"/>
        <end position="179"/>
    </location>
</feature>
<evidence type="ECO:0000313" key="2">
    <source>
        <dbReference type="EMBL" id="RDY24710.1"/>
    </source>
</evidence>
<evidence type="ECO:0000313" key="3">
    <source>
        <dbReference type="Proteomes" id="UP000243494"/>
    </source>
</evidence>
<sequence length="179" mass="20519">MNKLAVILFLVTTTLLNTACTNNDYKLSNISVIESDESLIKSENNLESNKNSQIKSGDIINLPIQISIKDLKETKYLSISDSSTLEEKINVILNAISKECFNGLPIKATVYGNDIAKLELLEIKDNDKNRYSWKDDYLNDNVKEYTINNIVKNILQEEYKGTWIKEVQLYYNEKLITLD</sequence>
<organism evidence="2 3">
    <name type="scientific">Romboutsia maritimum</name>
    <dbReference type="NCBI Taxonomy" id="2020948"/>
    <lineage>
        <taxon>Bacteria</taxon>
        <taxon>Bacillati</taxon>
        <taxon>Bacillota</taxon>
        <taxon>Clostridia</taxon>
        <taxon>Peptostreptococcales</taxon>
        <taxon>Peptostreptococcaceae</taxon>
        <taxon>Romboutsia</taxon>
    </lineage>
</organism>
<dbReference type="EMBL" id="NOJZ02000001">
    <property type="protein sequence ID" value="RDY24710.1"/>
    <property type="molecule type" value="Genomic_DNA"/>
</dbReference>
<dbReference type="Proteomes" id="UP000243494">
    <property type="component" value="Unassembled WGS sequence"/>
</dbReference>
<keyword evidence="1" id="KW-0732">Signal</keyword>
<feature type="signal peptide" evidence="1">
    <location>
        <begin position="1"/>
        <end position="19"/>
    </location>
</feature>
<dbReference type="RefSeq" id="WP_095404931.1">
    <property type="nucleotide sequence ID" value="NZ_NOJZ02000001.1"/>
</dbReference>
<keyword evidence="3" id="KW-1185">Reference proteome</keyword>